<dbReference type="Proteomes" id="UP000294614">
    <property type="component" value="Unassembled WGS sequence"/>
</dbReference>
<evidence type="ECO:0000313" key="1">
    <source>
        <dbReference type="EMBL" id="TCK58427.1"/>
    </source>
</evidence>
<protein>
    <submittedName>
        <fullName evidence="1">Uncharacterized protein</fullName>
    </submittedName>
</protein>
<evidence type="ECO:0000313" key="2">
    <source>
        <dbReference type="Proteomes" id="UP000294614"/>
    </source>
</evidence>
<name>A0A4R1K3G3_9BACT</name>
<keyword evidence="2" id="KW-1185">Reference proteome</keyword>
<reference evidence="1 2" key="1">
    <citation type="submission" date="2019-03" db="EMBL/GenBank/DDBJ databases">
        <title>Genomic Encyclopedia of Type Strains, Phase IV (KMG-IV): sequencing the most valuable type-strain genomes for metagenomic binning, comparative biology and taxonomic classification.</title>
        <authorList>
            <person name="Goeker M."/>
        </authorList>
    </citation>
    <scope>NUCLEOTIDE SEQUENCE [LARGE SCALE GENOMIC DNA]</scope>
    <source>
        <strain evidence="1 2">DSM 24984</strain>
    </source>
</reference>
<dbReference type="RefSeq" id="WP_132874596.1">
    <property type="nucleotide sequence ID" value="NZ_SMGG01000007.1"/>
</dbReference>
<comment type="caution">
    <text evidence="1">The sequence shown here is derived from an EMBL/GenBank/DDBJ whole genome shotgun (WGS) entry which is preliminary data.</text>
</comment>
<accession>A0A4R1K3G3</accession>
<dbReference type="EMBL" id="SMGG01000007">
    <property type="protein sequence ID" value="TCK58427.1"/>
    <property type="molecule type" value="Genomic_DNA"/>
</dbReference>
<dbReference type="AlphaFoldDB" id="A0A4R1K3G3"/>
<gene>
    <name evidence="1" type="ORF">C8D98_2629</name>
</gene>
<sequence>MSVTIKGSSFYFNTGLQEKSVSILKFFDWLKNIDNIDRDWPYYKLEKNPPFTRRLYLNDNDKHIAGLIISSKTNIFHHFVKKDENGKVTIEAKPVDGNPPVEINFFCVRKDSMKGIYSHYMSSYAFNLFLSELWSTYLEFVKQKKAEADQSSTTEDVNKRFTIRGIKNYGPLFTPGEFEDLIGKLQTISEVRATTYELEGADKENSSLSNNLKSVHQVFRLEGQSDNAIFNWIKSLRNKTARGLKSGKTVYSGSVVGTTNDDQEITINFTDTMDDYLGFDYDDLGTFDTENLLSHNLVKEMIKQMDEKIVFKPAN</sequence>
<organism evidence="1 2">
    <name type="scientific">Seleniivibrio woodruffii</name>
    <dbReference type="NCBI Taxonomy" id="1078050"/>
    <lineage>
        <taxon>Bacteria</taxon>
        <taxon>Pseudomonadati</taxon>
        <taxon>Deferribacterota</taxon>
        <taxon>Deferribacteres</taxon>
        <taxon>Deferribacterales</taxon>
        <taxon>Geovibrionaceae</taxon>
        <taxon>Seleniivibrio</taxon>
    </lineage>
</organism>
<proteinExistence type="predicted"/>
<dbReference type="OrthoDB" id="9978133at2"/>